<dbReference type="EMBL" id="JALLKP010000092">
    <property type="protein sequence ID" value="KAK2194532.1"/>
    <property type="molecule type" value="Genomic_DNA"/>
</dbReference>
<feature type="region of interest" description="Disordered" evidence="6">
    <location>
        <begin position="311"/>
        <end position="340"/>
    </location>
</feature>
<dbReference type="InterPro" id="IPR027417">
    <property type="entry name" value="P-loop_NTPase"/>
</dbReference>
<keyword evidence="7" id="KW-0378">Hydrolase</keyword>
<protein>
    <submittedName>
        <fullName evidence="7">Bifunctional P-loop containing nucleoside triphosphate hydrolase/Small GTPase superfamily</fullName>
    </submittedName>
</protein>
<dbReference type="KEGG" id="bdw:94338290"/>
<evidence type="ECO:0000256" key="2">
    <source>
        <dbReference type="ARBA" id="ARBA00023134"/>
    </source>
</evidence>
<accession>A0AAD9PGZ8</accession>
<dbReference type="InterPro" id="IPR006689">
    <property type="entry name" value="Small_GTPase_ARF/SAR"/>
</dbReference>
<dbReference type="SMART" id="SM00177">
    <property type="entry name" value="ARF"/>
    <property type="match status" value="1"/>
</dbReference>
<reference evidence="7" key="1">
    <citation type="journal article" date="2023" name="Nat. Microbiol.">
        <title>Babesia duncani multi-omics identifies virulence factors and drug targets.</title>
        <authorList>
            <person name="Singh P."/>
            <person name="Lonardi S."/>
            <person name="Liang Q."/>
            <person name="Vydyam P."/>
            <person name="Khabirova E."/>
            <person name="Fang T."/>
            <person name="Gihaz S."/>
            <person name="Thekkiniath J."/>
            <person name="Munshi M."/>
            <person name="Abel S."/>
            <person name="Ciampossin L."/>
            <person name="Batugedara G."/>
            <person name="Gupta M."/>
            <person name="Lu X.M."/>
            <person name="Lenz T."/>
            <person name="Chakravarty S."/>
            <person name="Cornillot E."/>
            <person name="Hu Y."/>
            <person name="Ma W."/>
            <person name="Gonzalez L.M."/>
            <person name="Sanchez S."/>
            <person name="Estrada K."/>
            <person name="Sanchez-Flores A."/>
            <person name="Montero E."/>
            <person name="Harb O.S."/>
            <person name="Le Roch K.G."/>
            <person name="Mamoun C.B."/>
        </authorList>
    </citation>
    <scope>NUCLEOTIDE SEQUENCE</scope>
    <source>
        <strain evidence="7">WA1</strain>
    </source>
</reference>
<feature type="binding site" evidence="4">
    <location>
        <position position="34"/>
    </location>
    <ligand>
        <name>Mg(2+)</name>
        <dbReference type="ChEBI" id="CHEBI:18420"/>
    </ligand>
</feature>
<keyword evidence="5" id="KW-0175">Coiled coil</keyword>
<organism evidence="7 9">
    <name type="scientific">Babesia duncani</name>
    <dbReference type="NCBI Taxonomy" id="323732"/>
    <lineage>
        <taxon>Eukaryota</taxon>
        <taxon>Sar</taxon>
        <taxon>Alveolata</taxon>
        <taxon>Apicomplexa</taxon>
        <taxon>Aconoidasida</taxon>
        <taxon>Piroplasmida</taxon>
        <taxon>Babesiidae</taxon>
        <taxon>Babesia</taxon>
    </lineage>
</organism>
<dbReference type="Pfam" id="PF00025">
    <property type="entry name" value="Arf"/>
    <property type="match status" value="1"/>
</dbReference>
<dbReference type="PANTHER" id="PTHR45697">
    <property type="entry name" value="ADP-RIBOSYLATION FACTOR-LIKE PROTEIN 2-RELATED"/>
    <property type="match status" value="1"/>
</dbReference>
<keyword evidence="2 3" id="KW-0342">GTP-binding</keyword>
<evidence type="ECO:0000256" key="5">
    <source>
        <dbReference type="SAM" id="Coils"/>
    </source>
</evidence>
<feature type="compositionally biased region" description="Basic and acidic residues" evidence="6">
    <location>
        <begin position="311"/>
        <end position="325"/>
    </location>
</feature>
<feature type="coiled-coil region" evidence="5">
    <location>
        <begin position="351"/>
        <end position="411"/>
    </location>
</feature>
<dbReference type="EMBL" id="JALLKP010000159">
    <property type="protein sequence ID" value="KAK2194327.1"/>
    <property type="molecule type" value="Genomic_DNA"/>
</dbReference>
<dbReference type="InterPro" id="IPR044612">
    <property type="entry name" value="ARL2/3"/>
</dbReference>
<name>A0AAD9PGZ8_9APIC</name>
<keyword evidence="1 3" id="KW-0547">Nucleotide-binding</keyword>
<dbReference type="RefSeq" id="XP_067801378.1">
    <property type="nucleotide sequence ID" value="XM_067949000.1"/>
</dbReference>
<dbReference type="GO" id="GO:0046872">
    <property type="term" value="F:metal ion binding"/>
    <property type="evidence" value="ECO:0007669"/>
    <property type="project" value="UniProtKB-KW"/>
</dbReference>
<evidence type="ECO:0000256" key="4">
    <source>
        <dbReference type="PIRSR" id="PIRSR606689-2"/>
    </source>
</evidence>
<feature type="binding site" evidence="3">
    <location>
        <begin position="127"/>
        <end position="130"/>
    </location>
    <ligand>
        <name>GTP</name>
        <dbReference type="ChEBI" id="CHEBI:37565"/>
    </ligand>
</feature>
<evidence type="ECO:0000313" key="9">
    <source>
        <dbReference type="Proteomes" id="UP001214638"/>
    </source>
</evidence>
<comment type="caution">
    <text evidence="7">The sequence shown here is derived from an EMBL/GenBank/DDBJ whole genome shotgun (WGS) entry which is preliminary data.</text>
</comment>
<evidence type="ECO:0000313" key="8">
    <source>
        <dbReference type="EMBL" id="KAK2194532.1"/>
    </source>
</evidence>
<dbReference type="GeneID" id="94338290"/>
<dbReference type="GO" id="GO:0005525">
    <property type="term" value="F:GTP binding"/>
    <property type="evidence" value="ECO:0007669"/>
    <property type="project" value="UniProtKB-KW"/>
</dbReference>
<dbReference type="Gene3D" id="3.40.50.300">
    <property type="entry name" value="P-loop containing nucleotide triphosphate hydrolases"/>
    <property type="match status" value="1"/>
</dbReference>
<keyword evidence="9" id="KW-1185">Reference proteome</keyword>
<evidence type="ECO:0000313" key="7">
    <source>
        <dbReference type="EMBL" id="KAK2194327.1"/>
    </source>
</evidence>
<feature type="binding site" evidence="3">
    <location>
        <begin position="27"/>
        <end position="34"/>
    </location>
    <ligand>
        <name>GTP</name>
        <dbReference type="ChEBI" id="CHEBI:37565"/>
    </ligand>
</feature>
<evidence type="ECO:0000256" key="6">
    <source>
        <dbReference type="SAM" id="MobiDB-lite"/>
    </source>
</evidence>
<keyword evidence="4" id="KW-0479">Metal-binding</keyword>
<dbReference type="GO" id="GO:0003924">
    <property type="term" value="F:GTPase activity"/>
    <property type="evidence" value="ECO:0007669"/>
    <property type="project" value="InterPro"/>
</dbReference>
<sequence length="1438" mass="164023">MGLTMSSCYRGIRVRNKGAVLQVRVMGLSNAGKTSIINYIKSGNHEDVATSNKEFDMEWATYKKTRILLWVSQSDVLKWVDGDLGGPNAVILVVDGTDRAKFPFVRDYLATYLATSKMTSELLVLINKSDRGDYTFTESTYSELGLDTIKDRHVMMISCSAFTGQGISEALDWLCQNFVVQNGSYLNRTKCSGLVATVRNPKIVLGLSRINFDFGDPNPKHSSTRVKQNAANIVPNFLHQKNPIAPRGYTHSFENGLARNRKRSRGFTTTLEMGFITGIGSWEIENTRRIEPLLDFWDRIFNKVDESNENKWRSVEKQDACKEPEPAQDPPPVEHFGFNPKRRKRYRNNNLVRKRETIAEEQAEYKKLHAKLEAWGKSKNKTERQLHDFLKENLHELKAEIEEENEDDDDDETMSVAQFLEALDEEHGAKDLQEAEWLDFLQTTRSKISKKIESMKHDVTQLDLVKKCMDRIQEEEKCGYRYPIVGTPDEIYSDPNIYKAWSSTLLSQVQYTNATRTSGGLVEPALDSLPDEMLSTSPLRNDVFIQQELDKIHLGHLDDLLNKAQAPRVSTELKNVTVMVKSKFDSLLDMDKDSQLDLLRSLNEYNPFDEYIEVKKTSGKLFDEPIQVTMTLGNSIVTDDTVGENCVQRVDPGFVRDYLNAFLMLPKDLDLLKRLESAEYLLDVLRCFDFFQKPPEPDPPQFVDLYDRLIQVIFPDLKGFPEKPKDPEFPSTRTEHKRTDVGRVNANCALMGLVRAQLLAGAYTADLFTEQRMRKILDILERCLVLEMKRMSLGISQMQLNPFELHVEKLDFCVINDAFLGTLSAALSLWNIKGGIENIIDAIIVLTIQKMSTFRAKYLIAVALNLSHVHSLPHAVFKKFMDRIVSHIHLKLKQDVSATLQDANAERWMDFDVATRLMHVLVRHRSSLTREFMTLFLELYKDDYINQKVPPAAKSFIVNVQDEKIAIAEKDIPGWKSIYPKASELLQVMSDGESDQVLYEDVEELGSEIKKYDIDAHAIRGRWLQNLWSLMGCMSWCGLTRRYSALVTKLNFKSYIAEIDFDSVGATAMIETCNDWDPMGSALIHMALKKLMDLRFTMTCGQLLDTIQVYLEATSADNGAKPRIAFDANFVKTMLKNFKKIMGPTPPQLIKAANLYRQLATKLSHKDTYLLFEDLLGTKSTLDILVRLGLNGELLEYPINTISKVLEIAGECRVRIDKAWQNHWEIIEVFLHTLSLEDISGILRAMVTSRYTRLLKSVNALLDRACQLMQVTRCIRHGPVLNILEASLKLNVVPVQLMRWYLYALLRESPPILEKAQETDVDFRGWIRPRTKEPHQEIARIHSNLYMPVEMAGSRVKCPQGLQYALPQHAEDDGFSEQPDKIPNIQLEPLNQQDTNRIIKACTGIQAMDFSLEPADAALVQRALAHLGSIHLESKLGN</sequence>
<evidence type="ECO:0000256" key="3">
    <source>
        <dbReference type="PIRSR" id="PIRSR606689-1"/>
    </source>
</evidence>
<dbReference type="Proteomes" id="UP001214638">
    <property type="component" value="Unassembled WGS sequence"/>
</dbReference>
<dbReference type="SUPFAM" id="SSF52540">
    <property type="entry name" value="P-loop containing nucleoside triphosphate hydrolases"/>
    <property type="match status" value="1"/>
</dbReference>
<keyword evidence="4" id="KW-0460">Magnesium</keyword>
<proteinExistence type="predicted"/>
<gene>
    <name evidence="8" type="ORF">BdWA1_003996</name>
    <name evidence="7" type="ORF">BdWA1_004208</name>
</gene>
<evidence type="ECO:0000256" key="1">
    <source>
        <dbReference type="ARBA" id="ARBA00022741"/>
    </source>
</evidence>